<evidence type="ECO:0000313" key="2">
    <source>
        <dbReference type="Proteomes" id="UP001627154"/>
    </source>
</evidence>
<proteinExistence type="predicted"/>
<dbReference type="Proteomes" id="UP001627154">
    <property type="component" value="Unassembled WGS sequence"/>
</dbReference>
<dbReference type="EMBL" id="JBJJXI010000123">
    <property type="protein sequence ID" value="KAL3389543.1"/>
    <property type="molecule type" value="Genomic_DNA"/>
</dbReference>
<name>A0ABD2W9A5_9HYME</name>
<accession>A0ABD2W9A5</accession>
<comment type="caution">
    <text evidence="1">The sequence shown here is derived from an EMBL/GenBank/DDBJ whole genome shotgun (WGS) entry which is preliminary data.</text>
</comment>
<keyword evidence="2" id="KW-1185">Reference proteome</keyword>
<sequence>MLIQRERANNSLYSNDEFKINIIRGLVRKSPASLRASKKIIQDEFGDITAQLPFDGLLIGKPGTTCILIGQMGPSAVGAWYISNLMIFRALVFNSDRALALASLDGKRCFLT</sequence>
<protein>
    <submittedName>
        <fullName evidence="1">Uncharacterized protein</fullName>
    </submittedName>
</protein>
<reference evidence="1 2" key="1">
    <citation type="journal article" date="2024" name="bioRxiv">
        <title>A reference genome for Trichogramma kaykai: A tiny desert-dwelling parasitoid wasp with competing sex-ratio distorters.</title>
        <authorList>
            <person name="Culotta J."/>
            <person name="Lindsey A.R."/>
        </authorList>
    </citation>
    <scope>NUCLEOTIDE SEQUENCE [LARGE SCALE GENOMIC DNA]</scope>
    <source>
        <strain evidence="1 2">KSX58</strain>
    </source>
</reference>
<evidence type="ECO:0000313" key="1">
    <source>
        <dbReference type="EMBL" id="KAL3389543.1"/>
    </source>
</evidence>
<dbReference type="AlphaFoldDB" id="A0ABD2W9A5"/>
<organism evidence="1 2">
    <name type="scientific">Trichogramma kaykai</name>
    <dbReference type="NCBI Taxonomy" id="54128"/>
    <lineage>
        <taxon>Eukaryota</taxon>
        <taxon>Metazoa</taxon>
        <taxon>Ecdysozoa</taxon>
        <taxon>Arthropoda</taxon>
        <taxon>Hexapoda</taxon>
        <taxon>Insecta</taxon>
        <taxon>Pterygota</taxon>
        <taxon>Neoptera</taxon>
        <taxon>Endopterygota</taxon>
        <taxon>Hymenoptera</taxon>
        <taxon>Apocrita</taxon>
        <taxon>Proctotrupomorpha</taxon>
        <taxon>Chalcidoidea</taxon>
        <taxon>Trichogrammatidae</taxon>
        <taxon>Trichogramma</taxon>
    </lineage>
</organism>
<gene>
    <name evidence="1" type="ORF">TKK_015750</name>
</gene>